<dbReference type="EMBL" id="JBBXMP010000062">
    <property type="protein sequence ID" value="KAL0064473.1"/>
    <property type="molecule type" value="Genomic_DNA"/>
</dbReference>
<evidence type="ECO:0000313" key="3">
    <source>
        <dbReference type="Proteomes" id="UP001437256"/>
    </source>
</evidence>
<evidence type="ECO:0000256" key="1">
    <source>
        <dbReference type="SAM" id="MobiDB-lite"/>
    </source>
</evidence>
<protein>
    <submittedName>
        <fullName evidence="2">Uncharacterized protein</fullName>
    </submittedName>
</protein>
<gene>
    <name evidence="2" type="ORF">AAF712_008637</name>
</gene>
<name>A0ABR2ZUM6_9AGAR</name>
<keyword evidence="3" id="KW-1185">Reference proteome</keyword>
<evidence type="ECO:0000313" key="2">
    <source>
        <dbReference type="EMBL" id="KAL0064473.1"/>
    </source>
</evidence>
<feature type="region of interest" description="Disordered" evidence="1">
    <location>
        <begin position="1"/>
        <end position="138"/>
    </location>
</feature>
<organism evidence="2 3">
    <name type="scientific">Marasmius tenuissimus</name>
    <dbReference type="NCBI Taxonomy" id="585030"/>
    <lineage>
        <taxon>Eukaryota</taxon>
        <taxon>Fungi</taxon>
        <taxon>Dikarya</taxon>
        <taxon>Basidiomycota</taxon>
        <taxon>Agaricomycotina</taxon>
        <taxon>Agaricomycetes</taxon>
        <taxon>Agaricomycetidae</taxon>
        <taxon>Agaricales</taxon>
        <taxon>Marasmiineae</taxon>
        <taxon>Marasmiaceae</taxon>
        <taxon>Marasmius</taxon>
    </lineage>
</organism>
<comment type="caution">
    <text evidence="2">The sequence shown here is derived from an EMBL/GenBank/DDBJ whole genome shotgun (WGS) entry which is preliminary data.</text>
</comment>
<accession>A0ABR2ZUM6</accession>
<sequence>MSRLRRCPSFDEDGLPFVATPTPSPTSRIQGPRYGLFDNLPPSSPPWSEHEYPTEATQPNSRSGRGLPKSNQVSKQKEAMVGTQHAATSRLTNGLRRLELLQQVSTERQKRQETRRHSRIRSARYYSEHKDDIARRRKLKRDAERTQLNELPDLDRERILAARRARQREYARKYREKRGLD</sequence>
<proteinExistence type="predicted"/>
<reference evidence="2 3" key="1">
    <citation type="submission" date="2024-05" db="EMBL/GenBank/DDBJ databases">
        <title>A draft genome resource for the thread blight pathogen Marasmius tenuissimus strain MS-2.</title>
        <authorList>
            <person name="Yulfo-Soto G.E."/>
            <person name="Baruah I.K."/>
            <person name="Amoako-Attah I."/>
            <person name="Bukari Y."/>
            <person name="Meinhardt L.W."/>
            <person name="Bailey B.A."/>
            <person name="Cohen S.P."/>
        </authorList>
    </citation>
    <scope>NUCLEOTIDE SEQUENCE [LARGE SCALE GENOMIC DNA]</scope>
    <source>
        <strain evidence="2 3">MS-2</strain>
    </source>
</reference>
<dbReference type="Proteomes" id="UP001437256">
    <property type="component" value="Unassembled WGS sequence"/>
</dbReference>
<feature type="compositionally biased region" description="Basic residues" evidence="1">
    <location>
        <begin position="113"/>
        <end position="122"/>
    </location>
</feature>
<feature type="compositionally biased region" description="Polar residues" evidence="1">
    <location>
        <begin position="55"/>
        <end position="74"/>
    </location>
</feature>